<evidence type="ECO:0000313" key="13">
    <source>
        <dbReference type="Proteomes" id="UP001157006"/>
    </source>
</evidence>
<name>A0AAV0ZKD7_VICFA</name>
<keyword evidence="7" id="KW-0804">Transcription</keyword>
<evidence type="ECO:0000256" key="5">
    <source>
        <dbReference type="ARBA" id="ARBA00023016"/>
    </source>
</evidence>
<evidence type="ECO:0000256" key="6">
    <source>
        <dbReference type="ARBA" id="ARBA00023125"/>
    </source>
</evidence>
<dbReference type="Proteomes" id="UP001157006">
    <property type="component" value="Chromosome 2"/>
</dbReference>
<feature type="domain" description="HSF-type DNA-binding" evidence="11">
    <location>
        <begin position="11"/>
        <end position="104"/>
    </location>
</feature>
<dbReference type="SUPFAM" id="SSF46785">
    <property type="entry name" value="Winged helix' DNA-binding domain"/>
    <property type="match status" value="1"/>
</dbReference>
<keyword evidence="5" id="KW-0346">Stress response</keyword>
<organism evidence="12 13">
    <name type="scientific">Vicia faba</name>
    <name type="common">Broad bean</name>
    <name type="synonym">Faba vulgaris</name>
    <dbReference type="NCBI Taxonomy" id="3906"/>
    <lineage>
        <taxon>Eukaryota</taxon>
        <taxon>Viridiplantae</taxon>
        <taxon>Streptophyta</taxon>
        <taxon>Embryophyta</taxon>
        <taxon>Tracheophyta</taxon>
        <taxon>Spermatophyta</taxon>
        <taxon>Magnoliopsida</taxon>
        <taxon>eudicotyledons</taxon>
        <taxon>Gunneridae</taxon>
        <taxon>Pentapetalae</taxon>
        <taxon>rosids</taxon>
        <taxon>fabids</taxon>
        <taxon>Fabales</taxon>
        <taxon>Fabaceae</taxon>
        <taxon>Papilionoideae</taxon>
        <taxon>50 kb inversion clade</taxon>
        <taxon>NPAAA clade</taxon>
        <taxon>Hologalegina</taxon>
        <taxon>IRL clade</taxon>
        <taxon>Fabeae</taxon>
        <taxon>Vicia</taxon>
    </lineage>
</organism>
<keyword evidence="13" id="KW-1185">Reference proteome</keyword>
<keyword evidence="6" id="KW-0238">DNA-binding</keyword>
<dbReference type="GO" id="GO:0000978">
    <property type="term" value="F:RNA polymerase II cis-regulatory region sequence-specific DNA binding"/>
    <property type="evidence" value="ECO:0007669"/>
    <property type="project" value="TreeGrafter"/>
</dbReference>
<dbReference type="Pfam" id="PF00447">
    <property type="entry name" value="HSF_DNA-bind"/>
    <property type="match status" value="1"/>
</dbReference>
<dbReference type="AlphaFoldDB" id="A0AAV0ZKD7"/>
<dbReference type="InterPro" id="IPR036388">
    <property type="entry name" value="WH-like_DNA-bd_sf"/>
</dbReference>
<sequence>MESGGGGGSGGPTNFLRKTYQLVDDPSNDEIVAWSESNNSFIIKDEIKFASNVLGKYFRHNNFSSFVRQLNTYGFRKISQDQCEFYNPYFRKGQYCLLGNIHRKKTVFSHSPGEVERVAFEEEIEKLANEKASIELDISRFNQHKLHVGNLVRRLEASENRYNNLKNSFEMILQNPNLVEKMNKKIDFIFSSKFSNKSSSPNAAENVVADNDINNEATEAGNSLGDNDSYYPLMEVEDDFADIDTNFGFWDFEDILAEL</sequence>
<evidence type="ECO:0000256" key="10">
    <source>
        <dbReference type="SAM" id="Coils"/>
    </source>
</evidence>
<evidence type="ECO:0000256" key="2">
    <source>
        <dbReference type="ARBA" id="ARBA00011233"/>
    </source>
</evidence>
<dbReference type="GO" id="GO:0006357">
    <property type="term" value="P:regulation of transcription by RNA polymerase II"/>
    <property type="evidence" value="ECO:0007669"/>
    <property type="project" value="TreeGrafter"/>
</dbReference>
<dbReference type="GO" id="GO:0003700">
    <property type="term" value="F:DNA-binding transcription factor activity"/>
    <property type="evidence" value="ECO:0007669"/>
    <property type="project" value="InterPro"/>
</dbReference>
<keyword evidence="3" id="KW-0597">Phosphoprotein</keyword>
<reference evidence="12 13" key="1">
    <citation type="submission" date="2023-01" db="EMBL/GenBank/DDBJ databases">
        <authorList>
            <person name="Kreplak J."/>
        </authorList>
    </citation>
    <scope>NUCLEOTIDE SEQUENCE [LARGE SCALE GENOMIC DNA]</scope>
</reference>
<keyword evidence="10" id="KW-0175">Coiled coil</keyword>
<dbReference type="GO" id="GO:0034605">
    <property type="term" value="P:cellular response to heat"/>
    <property type="evidence" value="ECO:0007669"/>
    <property type="project" value="TreeGrafter"/>
</dbReference>
<proteinExistence type="inferred from homology"/>
<keyword evidence="8" id="KW-0539">Nucleus</keyword>
<evidence type="ECO:0000256" key="8">
    <source>
        <dbReference type="ARBA" id="ARBA00023242"/>
    </source>
</evidence>
<comment type="similarity">
    <text evidence="9">Belongs to the HSF family.</text>
</comment>
<dbReference type="PANTHER" id="PTHR10015:SF322">
    <property type="entry name" value="HEAT STRESS TRANSCRIPTION FACTOR A-7A"/>
    <property type="match status" value="1"/>
</dbReference>
<evidence type="ECO:0000313" key="12">
    <source>
        <dbReference type="EMBL" id="CAI8598013.1"/>
    </source>
</evidence>
<keyword evidence="4" id="KW-0805">Transcription regulation</keyword>
<dbReference type="FunFam" id="1.10.10.10:FF:000037">
    <property type="entry name" value="Heat stress transcription factor B-4"/>
    <property type="match status" value="1"/>
</dbReference>
<gene>
    <name evidence="12" type="ORF">VFH_II108160</name>
</gene>
<comment type="subunit">
    <text evidence="2">Homotrimer.</text>
</comment>
<evidence type="ECO:0000256" key="4">
    <source>
        <dbReference type="ARBA" id="ARBA00023015"/>
    </source>
</evidence>
<dbReference type="EMBL" id="OX451737">
    <property type="protein sequence ID" value="CAI8598013.1"/>
    <property type="molecule type" value="Genomic_DNA"/>
</dbReference>
<dbReference type="InterPro" id="IPR036390">
    <property type="entry name" value="WH_DNA-bd_sf"/>
</dbReference>
<dbReference type="PANTHER" id="PTHR10015">
    <property type="entry name" value="HEAT SHOCK TRANSCRIPTION FACTOR"/>
    <property type="match status" value="1"/>
</dbReference>
<evidence type="ECO:0000259" key="11">
    <source>
        <dbReference type="SMART" id="SM00415"/>
    </source>
</evidence>
<evidence type="ECO:0000256" key="1">
    <source>
        <dbReference type="ARBA" id="ARBA00004123"/>
    </source>
</evidence>
<protein>
    <recommendedName>
        <fullName evidence="11">HSF-type DNA-binding domain-containing protein</fullName>
    </recommendedName>
</protein>
<comment type="subcellular location">
    <subcellularLocation>
        <location evidence="1">Nucleus</location>
    </subcellularLocation>
</comment>
<dbReference type="GO" id="GO:0005634">
    <property type="term" value="C:nucleus"/>
    <property type="evidence" value="ECO:0007669"/>
    <property type="project" value="UniProtKB-SubCell"/>
</dbReference>
<dbReference type="Gene3D" id="1.10.10.10">
    <property type="entry name" value="Winged helix-like DNA-binding domain superfamily/Winged helix DNA-binding domain"/>
    <property type="match status" value="1"/>
</dbReference>
<evidence type="ECO:0000256" key="9">
    <source>
        <dbReference type="RuleBase" id="RU004020"/>
    </source>
</evidence>
<feature type="coiled-coil region" evidence="10">
    <location>
        <begin position="117"/>
        <end position="175"/>
    </location>
</feature>
<evidence type="ECO:0000256" key="3">
    <source>
        <dbReference type="ARBA" id="ARBA00022553"/>
    </source>
</evidence>
<accession>A0AAV0ZKD7</accession>
<dbReference type="InterPro" id="IPR000232">
    <property type="entry name" value="HSF_DNA-bd"/>
</dbReference>
<evidence type="ECO:0000256" key="7">
    <source>
        <dbReference type="ARBA" id="ARBA00023163"/>
    </source>
</evidence>
<dbReference type="SMART" id="SM00415">
    <property type="entry name" value="HSF"/>
    <property type="match status" value="1"/>
</dbReference>
<dbReference type="PRINTS" id="PR00056">
    <property type="entry name" value="HSFDOMAIN"/>
</dbReference>